<sequence>MEEKSFQLYAHLQKCVFDGSPLNYGLLEQHREDLCDALWLLGLEWENLSSDQHASYSRIVEAVLARSFLTGEDCLAYLDEPVLEQCELISTAKVFRDRLNKLRTTMIYVQQKYNLMREEPEGYTRLLYALNSPGKLEAAQELIGAYNLDPNRVIDLAIAIFEIHPEDQELLQLLTTINTHALCHIFGFKFQNSATDMLPLAHIAALCIKSQLMTLESLWGYLKPESLAACLSDYQAFAQSIRRNMDIVVLNGDCSQQEQDLEVFNSPDPNNQKLAVLSELIRVNAWPVVKEVFERFQGKILVANYPPMVDALCDLIHWVVDPIYQTLPKPLFSSAKPPNFPTGPISQASSISQALECLDTILPVLGASIGANTDAFVKVCKILQHCEDKAKIIQLMKTAILPGLSLASNEVMLGLWKALQVLSYRERYDLYEVWKNHQEDGLVLVKQGITIKETRAWIKRLSRENNKQDSKSLQKFMNKSMCHVIKEMIFQVTSYNNLTTILINCFPHSNLLFLDVIPYSILQALSTITKPKLERGGIAPWLKNIANFVGEFYKVNCKTELVGILTFVKESLKNSQVVEVCILREILTKMSGWNPPDKLTERMLKSLAAGPKLKVIAHKLDDVRTKTKKSSEELCKVLQQPLEIGGLSCAIELAILAGQQAQNVLFKTNTPHLKVLSSLYDSLIGCIVHLIDLLSLQFTDHEIFSSKLLPPQPIISLKRDYGLPIHLIMCIVRPGIDIIRGFDDLIVQFKSITEECEIPIEFYTVFWALSLTDIKASEEQYIEEIKALHEISEKQNGDKKQKIQNQINELEVEKSFLRVTHTYFYDEIKKRANLAANPNLASQLVQKCIYPRLMCSPVDAMYCVSFIEIMQKLKIPEFPTMQLISECISQIIPCIYCCSEAESQNMGLFAFELFSLLGRWTRVFDKECKGTPGFSQIPTQAIFISQTQQLQAKISINLCTALKGNSHIVQKNALYVLWKILAEFPTSKQLASDIMVSVSPLKESELDDLKLLALSYYEQLEKKFVVKPSPSKALPPKDESRKRSASPHAEKPSSPRPQRPSPKKDTRRDRQMSPGKKPPRSPGQRVGESKNYSGKEYHKFKVVAESRGDKRRENDSNEELPKKRYRDREESDRNSKGPRKEPRRDRNHDHDYDDRKHDRGSDRHESYKRKYPRDSR</sequence>
<protein>
    <recommendedName>
        <fullName evidence="3">THO complex subunit 2</fullName>
    </recommendedName>
</protein>
<comment type="similarity">
    <text evidence="2">Belongs to the THOC2 family.</text>
</comment>
<feature type="domain" description="THO complex subunitTHOC2 C-terminal" evidence="7">
    <location>
        <begin position="758"/>
        <end position="1020"/>
    </location>
</feature>
<keyword evidence="4" id="KW-0539">Nucleus</keyword>
<feature type="compositionally biased region" description="Basic and acidic residues" evidence="6">
    <location>
        <begin position="1062"/>
        <end position="1071"/>
    </location>
</feature>
<feature type="compositionally biased region" description="Basic residues" evidence="6">
    <location>
        <begin position="1166"/>
        <end position="1176"/>
    </location>
</feature>
<evidence type="ECO:0000259" key="9">
    <source>
        <dbReference type="Pfam" id="PF16134"/>
    </source>
</evidence>
<dbReference type="Proteomes" id="UP001162131">
    <property type="component" value="Unassembled WGS sequence"/>
</dbReference>
<evidence type="ECO:0000256" key="5">
    <source>
        <dbReference type="SAM" id="Coils"/>
    </source>
</evidence>
<reference evidence="10" key="1">
    <citation type="submission" date="2021-09" db="EMBL/GenBank/DDBJ databases">
        <authorList>
            <consortium name="AG Swart"/>
            <person name="Singh M."/>
            <person name="Singh A."/>
            <person name="Seah K."/>
            <person name="Emmerich C."/>
        </authorList>
    </citation>
    <scope>NUCLEOTIDE SEQUENCE</scope>
    <source>
        <strain evidence="10">ATCC30299</strain>
    </source>
</reference>
<feature type="region of interest" description="Disordered" evidence="6">
    <location>
        <begin position="1028"/>
        <end position="1176"/>
    </location>
</feature>
<comment type="subcellular location">
    <subcellularLocation>
        <location evidence="1">Nucleus</location>
    </subcellularLocation>
</comment>
<dbReference type="EMBL" id="CAJZBQ010000044">
    <property type="protein sequence ID" value="CAG9327987.1"/>
    <property type="molecule type" value="Genomic_DNA"/>
</dbReference>
<dbReference type="PANTHER" id="PTHR21597:SF0">
    <property type="entry name" value="THO COMPLEX SUBUNIT 2"/>
    <property type="match status" value="1"/>
</dbReference>
<keyword evidence="5" id="KW-0175">Coiled coil</keyword>
<dbReference type="GO" id="GO:0006406">
    <property type="term" value="P:mRNA export from nucleus"/>
    <property type="evidence" value="ECO:0007669"/>
    <property type="project" value="InterPro"/>
</dbReference>
<dbReference type="InterPro" id="IPR021418">
    <property type="entry name" value="THO_THOC2_C"/>
</dbReference>
<evidence type="ECO:0000259" key="8">
    <source>
        <dbReference type="Pfam" id="PF11732"/>
    </source>
</evidence>
<accession>A0AAU9JJ24</accession>
<feature type="compositionally biased region" description="Basic and acidic residues" evidence="6">
    <location>
        <begin position="1093"/>
        <end position="1165"/>
    </location>
</feature>
<proteinExistence type="inferred from homology"/>
<evidence type="ECO:0000313" key="10">
    <source>
        <dbReference type="EMBL" id="CAG9327987.1"/>
    </source>
</evidence>
<feature type="domain" description="THO complex subunit 2 N-terminal" evidence="9">
    <location>
        <begin position="56"/>
        <end position="163"/>
    </location>
</feature>
<dbReference type="Pfam" id="PF16134">
    <property type="entry name" value="THOC2_N"/>
    <property type="match status" value="2"/>
</dbReference>
<evidence type="ECO:0000256" key="3">
    <source>
        <dbReference type="ARBA" id="ARBA00019596"/>
    </source>
</evidence>
<evidence type="ECO:0000256" key="1">
    <source>
        <dbReference type="ARBA" id="ARBA00004123"/>
    </source>
</evidence>
<dbReference type="GO" id="GO:0000445">
    <property type="term" value="C:THO complex part of transcription export complex"/>
    <property type="evidence" value="ECO:0007669"/>
    <property type="project" value="TreeGrafter"/>
</dbReference>
<evidence type="ECO:0000313" key="11">
    <source>
        <dbReference type="Proteomes" id="UP001162131"/>
    </source>
</evidence>
<dbReference type="Pfam" id="PF11732">
    <property type="entry name" value="Thoc2"/>
    <property type="match status" value="1"/>
</dbReference>
<keyword evidence="11" id="KW-1185">Reference proteome</keyword>
<organism evidence="10 11">
    <name type="scientific">Blepharisma stoltei</name>
    <dbReference type="NCBI Taxonomy" id="1481888"/>
    <lineage>
        <taxon>Eukaryota</taxon>
        <taxon>Sar</taxon>
        <taxon>Alveolata</taxon>
        <taxon>Ciliophora</taxon>
        <taxon>Postciliodesmatophora</taxon>
        <taxon>Heterotrichea</taxon>
        <taxon>Heterotrichida</taxon>
        <taxon>Blepharismidae</taxon>
        <taxon>Blepharisma</taxon>
    </lineage>
</organism>
<dbReference type="PANTHER" id="PTHR21597">
    <property type="entry name" value="THO2 PROTEIN"/>
    <property type="match status" value="1"/>
</dbReference>
<evidence type="ECO:0000256" key="2">
    <source>
        <dbReference type="ARBA" id="ARBA00007857"/>
    </source>
</evidence>
<feature type="domain" description="THO complex subunit 2 N-terminal" evidence="9">
    <location>
        <begin position="345"/>
        <end position="470"/>
    </location>
</feature>
<gene>
    <name evidence="10" type="ORF">BSTOLATCC_MIC44606</name>
</gene>
<evidence type="ECO:0000256" key="6">
    <source>
        <dbReference type="SAM" id="MobiDB-lite"/>
    </source>
</evidence>
<dbReference type="Pfam" id="PF11262">
    <property type="entry name" value="Tho2"/>
    <property type="match status" value="1"/>
</dbReference>
<evidence type="ECO:0000256" key="4">
    <source>
        <dbReference type="ARBA" id="ARBA00023242"/>
    </source>
</evidence>
<feature type="compositionally biased region" description="Basic and acidic residues" evidence="6">
    <location>
        <begin position="1035"/>
        <end position="1053"/>
    </location>
</feature>
<comment type="caution">
    <text evidence="10">The sequence shown here is derived from an EMBL/GenBank/DDBJ whole genome shotgun (WGS) entry which is preliminary data.</text>
</comment>
<dbReference type="GO" id="GO:0003729">
    <property type="term" value="F:mRNA binding"/>
    <property type="evidence" value="ECO:0007669"/>
    <property type="project" value="TreeGrafter"/>
</dbReference>
<name>A0AAU9JJ24_9CILI</name>
<dbReference type="InterPro" id="IPR032302">
    <property type="entry name" value="THOC2_N"/>
</dbReference>
<feature type="coiled-coil region" evidence="5">
    <location>
        <begin position="793"/>
        <end position="820"/>
    </location>
</feature>
<dbReference type="InterPro" id="IPR040007">
    <property type="entry name" value="Tho2"/>
</dbReference>
<dbReference type="AlphaFoldDB" id="A0AAU9JJ24"/>
<dbReference type="InterPro" id="IPR021726">
    <property type="entry name" value="THO_THOC2_N"/>
</dbReference>
<feature type="domain" description="THO complex subunitTHOC2 N-terminal" evidence="8">
    <location>
        <begin position="475"/>
        <end position="546"/>
    </location>
</feature>
<dbReference type="GO" id="GO:0006397">
    <property type="term" value="P:mRNA processing"/>
    <property type="evidence" value="ECO:0007669"/>
    <property type="project" value="InterPro"/>
</dbReference>
<evidence type="ECO:0000259" key="7">
    <source>
        <dbReference type="Pfam" id="PF11262"/>
    </source>
</evidence>